<accession>A0A0K0MWT5</accession>
<dbReference type="EMBL" id="KR053200">
    <property type="protein sequence ID" value="AKI28707.1"/>
    <property type="molecule type" value="Genomic_DNA"/>
</dbReference>
<evidence type="ECO:0000313" key="2">
    <source>
        <dbReference type="Proteomes" id="UP000202434"/>
    </source>
</evidence>
<sequence length="102" mass="11287">MPDHEPLDPNVPHPDIPDIRVHQGSICEIGGVLFLAGFSAGYDHAQQELLPHEAAHEQTNAAMTRLTDDEQFMAEVHDAVHEVIDRFGQQIADRLRGGDDGR</sequence>
<dbReference type="KEGG" id="vg:26516849"/>
<evidence type="ECO:0000313" key="1">
    <source>
        <dbReference type="EMBL" id="AKI28707.1"/>
    </source>
</evidence>
<reference evidence="1 2" key="1">
    <citation type="journal article" date="2015" name="PLoS ONE">
        <title>Lysis to Kill: Evaluation of the Lytic Abilities, and Genomics of Nine Bacteriophages Infective for Gordonia spp. and Their Potential Use in Activated Sludge Foam Biocontrol.</title>
        <authorList>
            <person name="Dyson Z.A."/>
            <person name="Tucci J."/>
            <person name="Seviour R.J."/>
            <person name="Petrovski S."/>
        </authorList>
    </citation>
    <scope>NUCLEOTIDE SEQUENCE [LARGE SCALE GENOMIC DNA]</scope>
</reference>
<organism evidence="1 2">
    <name type="scientific">Gordonia phage GTE6</name>
    <dbReference type="NCBI Taxonomy" id="1647474"/>
    <lineage>
        <taxon>Viruses</taxon>
        <taxon>Duplodnaviria</taxon>
        <taxon>Heunggongvirae</taxon>
        <taxon>Uroviricota</taxon>
        <taxon>Caudoviricetes</taxon>
        <taxon>Stackebrandtviridae</taxon>
        <taxon>Schenleyvirinae</taxon>
        <taxon>Dexdertvirus</taxon>
        <taxon>Dexdertvirus GTE6</taxon>
    </lineage>
</organism>
<protein>
    <submittedName>
        <fullName evidence="1">Uncharacterized protein</fullName>
    </submittedName>
</protein>
<name>A0A0K0MWT5_9CAUD</name>
<gene>
    <name evidence="1" type="ORF">GTE6_65</name>
</gene>
<proteinExistence type="predicted"/>
<keyword evidence="2" id="KW-1185">Reference proteome</keyword>
<dbReference type="RefSeq" id="YP_009188433.1">
    <property type="nucleotide sequence ID" value="NC_028665.1"/>
</dbReference>
<dbReference type="GeneID" id="26516849"/>
<dbReference type="Proteomes" id="UP000202434">
    <property type="component" value="Segment"/>
</dbReference>